<reference evidence="1 2" key="1">
    <citation type="submission" date="2023-09" db="EMBL/GenBank/DDBJ databases">
        <title>Buttiauxella selenatireducens sp. nov., isolated from the rhizosphere of Cardamine hupingshanesis.</title>
        <authorList>
            <person name="Zhang S."/>
            <person name="Xu Z."/>
            <person name="Wang H."/>
            <person name="Guo Y."/>
        </authorList>
    </citation>
    <scope>NUCLEOTIDE SEQUENCE [LARGE SCALE GENOMIC DNA]</scope>
    <source>
        <strain evidence="1 2">R73</strain>
    </source>
</reference>
<organism evidence="1 2">
    <name type="scientific">Buttiauxella selenatireducens</name>
    <dbReference type="NCBI Taxonomy" id="3073902"/>
    <lineage>
        <taxon>Bacteria</taxon>
        <taxon>Pseudomonadati</taxon>
        <taxon>Pseudomonadota</taxon>
        <taxon>Gammaproteobacteria</taxon>
        <taxon>Enterobacterales</taxon>
        <taxon>Enterobacteriaceae</taxon>
        <taxon>Buttiauxella</taxon>
    </lineage>
</organism>
<dbReference type="Proteomes" id="UP001246690">
    <property type="component" value="Chromosome"/>
</dbReference>
<protein>
    <recommendedName>
        <fullName evidence="3">Lipoprotein</fullName>
    </recommendedName>
</protein>
<sequence>MAVLLMSRIGLMMVAKLKKTKFIFIFAMLFCNGCISEVNRKIPSDVNSFVESADACTHYSGEWDSSISKQKQQEIEKAVDKYCGLAKKQQIELEVKYKGNKSIEKELSNYTFD</sequence>
<dbReference type="EMBL" id="CP133838">
    <property type="protein sequence ID" value="WMY74423.1"/>
    <property type="molecule type" value="Genomic_DNA"/>
</dbReference>
<evidence type="ECO:0000313" key="1">
    <source>
        <dbReference type="EMBL" id="WMY74423.1"/>
    </source>
</evidence>
<gene>
    <name evidence="1" type="ORF">RHD99_00050</name>
</gene>
<dbReference type="RefSeq" id="WP_309877051.1">
    <property type="nucleotide sequence ID" value="NZ_CP133838.1"/>
</dbReference>
<evidence type="ECO:0000313" key="2">
    <source>
        <dbReference type="Proteomes" id="UP001246690"/>
    </source>
</evidence>
<name>A0ABY9SBU9_9ENTR</name>
<keyword evidence="2" id="KW-1185">Reference proteome</keyword>
<accession>A0ABY9SBU9</accession>
<proteinExistence type="predicted"/>
<evidence type="ECO:0008006" key="3">
    <source>
        <dbReference type="Google" id="ProtNLM"/>
    </source>
</evidence>